<dbReference type="EMBL" id="MU267646">
    <property type="protein sequence ID" value="KAH7912654.1"/>
    <property type="molecule type" value="Genomic_DNA"/>
</dbReference>
<keyword evidence="2" id="KW-1185">Reference proteome</keyword>
<organism evidence="1 2">
    <name type="scientific">Hygrophoropsis aurantiaca</name>
    <dbReference type="NCBI Taxonomy" id="72124"/>
    <lineage>
        <taxon>Eukaryota</taxon>
        <taxon>Fungi</taxon>
        <taxon>Dikarya</taxon>
        <taxon>Basidiomycota</taxon>
        <taxon>Agaricomycotina</taxon>
        <taxon>Agaricomycetes</taxon>
        <taxon>Agaricomycetidae</taxon>
        <taxon>Boletales</taxon>
        <taxon>Coniophorineae</taxon>
        <taxon>Hygrophoropsidaceae</taxon>
        <taxon>Hygrophoropsis</taxon>
    </lineage>
</organism>
<name>A0ACB8AH13_9AGAM</name>
<proteinExistence type="predicted"/>
<gene>
    <name evidence="1" type="ORF">BJ138DRAFT_748893</name>
</gene>
<accession>A0ACB8AH13</accession>
<protein>
    <submittedName>
        <fullName evidence="1">Aspartic peptidase domain-containing protein</fullName>
    </submittedName>
</protein>
<evidence type="ECO:0000313" key="2">
    <source>
        <dbReference type="Proteomes" id="UP000790377"/>
    </source>
</evidence>
<evidence type="ECO:0000313" key="1">
    <source>
        <dbReference type="EMBL" id="KAH7912654.1"/>
    </source>
</evidence>
<sequence>MRLSVFLTLAATLPLFAPVGAKLHAQPDTQKVSISKHSTLKNPDGTVNIPALRAHAAYTQGKIQIGFERFERNTGAPHPLAAKQRVQKRAPGTDPLVNFNTELWYGNITVGTPPKTYTVDFDTGSSDLFLPGPECGQSCAGHLIYDPSHSSTAVDIKKEFSLLYGDNSMVSGEQYNETVTIAGLKATSQAVGVAKQYSTGFSPSRFPADGLMGMGFQAISDFDASPVFQTFVAQHKTITPVFAFKLAGEGSELHLGGTNSEHYMGAFTYVDVTTRGYWEVSLGAVTINKRTIAKKLDSIIDTGTTLVIGDTANVAAFYAALGGKNASSTIGPGFYTFLCYKTPEVSLTFSGKAFAISAVTFNLGPDTVGSDDCVGGIVAGDELPFWIVGDVFLMNVYSSFDIRNARVGFATLSGK</sequence>
<dbReference type="Proteomes" id="UP000790377">
    <property type="component" value="Unassembled WGS sequence"/>
</dbReference>
<reference evidence="1" key="1">
    <citation type="journal article" date="2021" name="New Phytol.">
        <title>Evolutionary innovations through gain and loss of genes in the ectomycorrhizal Boletales.</title>
        <authorList>
            <person name="Wu G."/>
            <person name="Miyauchi S."/>
            <person name="Morin E."/>
            <person name="Kuo A."/>
            <person name="Drula E."/>
            <person name="Varga T."/>
            <person name="Kohler A."/>
            <person name="Feng B."/>
            <person name="Cao Y."/>
            <person name="Lipzen A."/>
            <person name="Daum C."/>
            <person name="Hundley H."/>
            <person name="Pangilinan J."/>
            <person name="Johnson J."/>
            <person name="Barry K."/>
            <person name="LaButti K."/>
            <person name="Ng V."/>
            <person name="Ahrendt S."/>
            <person name="Min B."/>
            <person name="Choi I.G."/>
            <person name="Park H."/>
            <person name="Plett J.M."/>
            <person name="Magnuson J."/>
            <person name="Spatafora J.W."/>
            <person name="Nagy L.G."/>
            <person name="Henrissat B."/>
            <person name="Grigoriev I.V."/>
            <person name="Yang Z.L."/>
            <person name="Xu J."/>
            <person name="Martin F.M."/>
        </authorList>
    </citation>
    <scope>NUCLEOTIDE SEQUENCE</scope>
    <source>
        <strain evidence="1">ATCC 28755</strain>
    </source>
</reference>
<comment type="caution">
    <text evidence="1">The sequence shown here is derived from an EMBL/GenBank/DDBJ whole genome shotgun (WGS) entry which is preliminary data.</text>
</comment>